<comment type="caution">
    <text evidence="3">The sequence shown here is derived from an EMBL/GenBank/DDBJ whole genome shotgun (WGS) entry which is preliminary data.</text>
</comment>
<dbReference type="EMBL" id="BJHV01000001">
    <property type="protein sequence ID" value="GDY48845.1"/>
    <property type="molecule type" value="Genomic_DNA"/>
</dbReference>
<sequence>MTAAQADDNFSESEEAAVRGRVEQLRLQSAELTERLEAERERLSRLEITRETAGELLTRMTDGSAADEPAPSAGDASPFAGAERQVVGVLSVPQWQPGMG</sequence>
<reference evidence="3 4" key="1">
    <citation type="journal article" date="2020" name="Int. J. Syst. Evol. Microbiol.">
        <title>Reclassification of Streptomyces castelarensis and Streptomyces sporoclivatus as later heterotypic synonyms of Streptomyces antimycoticus.</title>
        <authorList>
            <person name="Komaki H."/>
            <person name="Tamura T."/>
        </authorList>
    </citation>
    <scope>NUCLEOTIDE SEQUENCE [LARGE SCALE GENOMIC DNA]</scope>
    <source>
        <strain evidence="3 4">NBRC 12839</strain>
    </source>
</reference>
<name>A0A4D4KIV2_9ACTN</name>
<dbReference type="Proteomes" id="UP000299290">
    <property type="component" value="Unassembled WGS sequence"/>
</dbReference>
<evidence type="ECO:0000313" key="3">
    <source>
        <dbReference type="EMBL" id="GDY48845.1"/>
    </source>
</evidence>
<evidence type="ECO:0000313" key="4">
    <source>
        <dbReference type="Proteomes" id="UP000299290"/>
    </source>
</evidence>
<organism evidence="3 4">
    <name type="scientific">Streptomyces antimycoticus</name>
    <dbReference type="NCBI Taxonomy" id="68175"/>
    <lineage>
        <taxon>Bacteria</taxon>
        <taxon>Bacillati</taxon>
        <taxon>Actinomycetota</taxon>
        <taxon>Actinomycetes</taxon>
        <taxon>Kitasatosporales</taxon>
        <taxon>Streptomycetaceae</taxon>
        <taxon>Streptomyces</taxon>
        <taxon>Streptomyces violaceusniger group</taxon>
    </lineage>
</organism>
<dbReference type="AlphaFoldDB" id="A0A4D4KIV2"/>
<keyword evidence="4" id="KW-1185">Reference proteome</keyword>
<evidence type="ECO:0000256" key="2">
    <source>
        <dbReference type="SAM" id="MobiDB-lite"/>
    </source>
</evidence>
<proteinExistence type="predicted"/>
<accession>A0A4D4KIV2</accession>
<feature type="region of interest" description="Disordered" evidence="2">
    <location>
        <begin position="49"/>
        <end position="81"/>
    </location>
</feature>
<gene>
    <name evidence="3" type="ORF">SANT12839_097270</name>
</gene>
<dbReference type="RefSeq" id="WP_137969616.1">
    <property type="nucleotide sequence ID" value="NZ_BJHV01000001.1"/>
</dbReference>
<evidence type="ECO:0000256" key="1">
    <source>
        <dbReference type="SAM" id="Coils"/>
    </source>
</evidence>
<protein>
    <submittedName>
        <fullName evidence="3">Uncharacterized protein</fullName>
    </submittedName>
</protein>
<keyword evidence="1" id="KW-0175">Coiled coil</keyword>
<feature type="coiled-coil region" evidence="1">
    <location>
        <begin position="22"/>
        <end position="49"/>
    </location>
</feature>